<feature type="transmembrane region" description="Helical" evidence="2">
    <location>
        <begin position="110"/>
        <end position="127"/>
    </location>
</feature>
<evidence type="ECO:0000256" key="1">
    <source>
        <dbReference type="SAM" id="MobiDB-lite"/>
    </source>
</evidence>
<keyword evidence="4" id="KW-1185">Reference proteome</keyword>
<feature type="compositionally biased region" description="Pro residues" evidence="1">
    <location>
        <begin position="82"/>
        <end position="95"/>
    </location>
</feature>
<proteinExistence type="predicted"/>
<keyword evidence="2" id="KW-0812">Transmembrane</keyword>
<evidence type="ECO:0000313" key="3">
    <source>
        <dbReference type="EMBL" id="GES03022.1"/>
    </source>
</evidence>
<comment type="caution">
    <text evidence="3">The sequence shown here is derived from an EMBL/GenBank/DDBJ whole genome shotgun (WGS) entry which is preliminary data.</text>
</comment>
<dbReference type="RefSeq" id="WP_155339209.1">
    <property type="nucleotide sequence ID" value="NZ_BAAABN010000035.1"/>
</dbReference>
<keyword evidence="2" id="KW-0472">Membrane</keyword>
<protein>
    <submittedName>
        <fullName evidence="3">Uncharacterized protein</fullName>
    </submittedName>
</protein>
<dbReference type="EMBL" id="BLAD01000064">
    <property type="protein sequence ID" value="GES03022.1"/>
    <property type="molecule type" value="Genomic_DNA"/>
</dbReference>
<evidence type="ECO:0000256" key="2">
    <source>
        <dbReference type="SAM" id="Phobius"/>
    </source>
</evidence>
<sequence length="141" mass="14182">MRLAPVPVVPPVSVPGTVQDAAGAVAQVVPPPAAIEPALPQAGITPTLPPVELPSLPDATPLITSVPLPEDLQVPAGIPLIAPSPTPSGAPPLLGPPNMKLTQAPDTIEGFPVAAAGVAGLLALLALQMRLTRKPRENDPE</sequence>
<organism evidence="3 4">
    <name type="scientific">Acrocarpospora corrugata</name>
    <dbReference type="NCBI Taxonomy" id="35763"/>
    <lineage>
        <taxon>Bacteria</taxon>
        <taxon>Bacillati</taxon>
        <taxon>Actinomycetota</taxon>
        <taxon>Actinomycetes</taxon>
        <taxon>Streptosporangiales</taxon>
        <taxon>Streptosporangiaceae</taxon>
        <taxon>Acrocarpospora</taxon>
    </lineage>
</organism>
<dbReference type="AlphaFoldDB" id="A0A5M3W4R6"/>
<feature type="region of interest" description="Disordered" evidence="1">
    <location>
        <begin position="77"/>
        <end position="101"/>
    </location>
</feature>
<accession>A0A5M3W4R6</accession>
<evidence type="ECO:0000313" key="4">
    <source>
        <dbReference type="Proteomes" id="UP000334990"/>
    </source>
</evidence>
<reference evidence="3 4" key="1">
    <citation type="submission" date="2019-10" db="EMBL/GenBank/DDBJ databases">
        <title>Whole genome shotgun sequence of Acrocarpospora corrugata NBRC 13972.</title>
        <authorList>
            <person name="Ichikawa N."/>
            <person name="Kimura A."/>
            <person name="Kitahashi Y."/>
            <person name="Komaki H."/>
            <person name="Oguchi A."/>
        </authorList>
    </citation>
    <scope>NUCLEOTIDE SEQUENCE [LARGE SCALE GENOMIC DNA]</scope>
    <source>
        <strain evidence="3 4">NBRC 13972</strain>
    </source>
</reference>
<gene>
    <name evidence="3" type="ORF">Acor_50880</name>
</gene>
<keyword evidence="2" id="KW-1133">Transmembrane helix</keyword>
<name>A0A5M3W4R6_9ACTN</name>
<dbReference type="Proteomes" id="UP000334990">
    <property type="component" value="Unassembled WGS sequence"/>
</dbReference>